<name>A0A0W0R2R4_9GAMM</name>
<dbReference type="AlphaFoldDB" id="A0A0W0R2R4"/>
<reference evidence="2 4" key="1">
    <citation type="submission" date="2015-11" db="EMBL/GenBank/DDBJ databases">
        <title>Identification of large and diverse effector repertoires of 38 Legionella species.</title>
        <authorList>
            <person name="Burstein D."/>
            <person name="Amaro F."/>
            <person name="Zusman T."/>
            <person name="Lifshitz Z."/>
            <person name="Cohen O."/>
            <person name="Gilbert J.A."/>
            <person name="Pupko T."/>
            <person name="Shuman H.A."/>
            <person name="Segal G."/>
        </authorList>
    </citation>
    <scope>NUCLEOTIDE SEQUENCE [LARGE SCALE GENOMIC DNA]</scope>
    <source>
        <strain evidence="2 4">1762-AUS-E</strain>
    </source>
</reference>
<keyword evidence="4" id="KW-1185">Reference proteome</keyword>
<keyword evidence="3" id="KW-0614">Plasmid</keyword>
<geneLocation type="plasmid" evidence="3 5">
    <name>9</name>
</geneLocation>
<dbReference type="RefSeq" id="WP_058461119.1">
    <property type="nucleotide sequence ID" value="NZ_CAAAHS010000003.1"/>
</dbReference>
<protein>
    <submittedName>
        <fullName evidence="2">Uncharacterized protein</fullName>
    </submittedName>
</protein>
<dbReference type="EMBL" id="LNKA01000001">
    <property type="protein sequence ID" value="KTC65346.1"/>
    <property type="molecule type" value="Genomic_DNA"/>
</dbReference>
<dbReference type="EMBL" id="LR134418">
    <property type="protein sequence ID" value="VEH84832.1"/>
    <property type="molecule type" value="Genomic_DNA"/>
</dbReference>
<evidence type="ECO:0000313" key="5">
    <source>
        <dbReference type="Proteomes" id="UP000281170"/>
    </source>
</evidence>
<dbReference type="Proteomes" id="UP000281170">
    <property type="component" value="Plasmid 9"/>
</dbReference>
<dbReference type="KEGG" id="ladl:NCTC12735_00452"/>
<accession>A0A0W0R2R4</accession>
<proteinExistence type="predicted"/>
<dbReference type="PATRIC" id="fig|45056.6.peg.4"/>
<dbReference type="NCBIfam" id="NF041373">
    <property type="entry name" value="HGG_STG"/>
    <property type="match status" value="1"/>
</dbReference>
<evidence type="ECO:0000313" key="4">
    <source>
        <dbReference type="Proteomes" id="UP000054859"/>
    </source>
</evidence>
<organism evidence="2 4">
    <name type="scientific">Legionella adelaidensis</name>
    <dbReference type="NCBI Taxonomy" id="45056"/>
    <lineage>
        <taxon>Bacteria</taxon>
        <taxon>Pseudomonadati</taxon>
        <taxon>Pseudomonadota</taxon>
        <taxon>Gammaproteobacteria</taxon>
        <taxon>Legionellales</taxon>
        <taxon>Legionellaceae</taxon>
        <taxon>Legionella</taxon>
    </lineage>
</organism>
<sequence>MATVYFDKNFNVRISLFANSPKLRKSERGTCDAKTRKNTLCQAPPVWDHFSDTAVNGRCKLHGGLSTGPKTEAGRQAIRESNRRRKN</sequence>
<dbReference type="InterPro" id="IPR047675">
    <property type="entry name" value="Putative_zinc-bd"/>
</dbReference>
<evidence type="ECO:0000313" key="3">
    <source>
        <dbReference type="EMBL" id="VEH84832.1"/>
    </source>
</evidence>
<reference evidence="3 5" key="2">
    <citation type="submission" date="2018-12" db="EMBL/GenBank/DDBJ databases">
        <authorList>
            <consortium name="Pathogen Informatics"/>
        </authorList>
    </citation>
    <scope>NUCLEOTIDE SEQUENCE [LARGE SCALE GENOMIC DNA]</scope>
    <source>
        <strain evidence="3 5">NCTC12735</strain>
        <plasmid evidence="5">9</plasmid>
    </source>
</reference>
<evidence type="ECO:0000313" key="2">
    <source>
        <dbReference type="EMBL" id="KTC65346.1"/>
    </source>
</evidence>
<evidence type="ECO:0000256" key="1">
    <source>
        <dbReference type="SAM" id="MobiDB-lite"/>
    </source>
</evidence>
<gene>
    <name evidence="2" type="ORF">Lade_0004</name>
    <name evidence="3" type="ORF">NCTC12735_00452</name>
</gene>
<dbReference type="Proteomes" id="UP000054859">
    <property type="component" value="Unassembled WGS sequence"/>
</dbReference>
<feature type="region of interest" description="Disordered" evidence="1">
    <location>
        <begin position="62"/>
        <end position="87"/>
    </location>
</feature>